<dbReference type="GO" id="GO:0006508">
    <property type="term" value="P:proteolysis"/>
    <property type="evidence" value="ECO:0007669"/>
    <property type="project" value="UniProtKB-KW"/>
</dbReference>
<dbReference type="InterPro" id="IPR035068">
    <property type="entry name" value="TldD/PmbA_N"/>
</dbReference>
<dbReference type="PIRSF" id="PIRSF004919">
    <property type="entry name" value="TldD"/>
    <property type="match status" value="1"/>
</dbReference>
<dbReference type="InterPro" id="IPR045569">
    <property type="entry name" value="Metalloprtase-TldD/E_C"/>
</dbReference>
<dbReference type="FunFam" id="3.30.2290.10:FF:000003">
    <property type="entry name" value="Zinc-dependent protease, TldD/PmbA family"/>
    <property type="match status" value="1"/>
</dbReference>
<evidence type="ECO:0000259" key="7">
    <source>
        <dbReference type="Pfam" id="PF19290"/>
    </source>
</evidence>
<dbReference type="Pfam" id="PF19290">
    <property type="entry name" value="PmbA_TldD_2nd"/>
    <property type="match status" value="1"/>
</dbReference>
<dbReference type="InterPro" id="IPR036059">
    <property type="entry name" value="TldD/PmbA_sf"/>
</dbReference>
<evidence type="ECO:0000256" key="2">
    <source>
        <dbReference type="ARBA" id="ARBA00022670"/>
    </source>
</evidence>
<protein>
    <submittedName>
        <fullName evidence="8">TldD/PmbA family protein</fullName>
    </submittedName>
</protein>
<evidence type="ECO:0000313" key="8">
    <source>
        <dbReference type="EMBL" id="MBE9117340.1"/>
    </source>
</evidence>
<feature type="domain" description="Metalloprotease TldD/E central" evidence="7">
    <location>
        <begin position="116"/>
        <end position="222"/>
    </location>
</feature>
<keyword evidence="3" id="KW-0378">Hydrolase</keyword>
<feature type="domain" description="Metalloprotease TldD/E N-terminal" evidence="5">
    <location>
        <begin position="28"/>
        <end position="88"/>
    </location>
</feature>
<dbReference type="GO" id="GO:0005829">
    <property type="term" value="C:cytosol"/>
    <property type="evidence" value="ECO:0007669"/>
    <property type="project" value="TreeGrafter"/>
</dbReference>
<dbReference type="Pfam" id="PF19289">
    <property type="entry name" value="PmbA_TldD_3rd"/>
    <property type="match status" value="1"/>
</dbReference>
<organism evidence="8 9">
    <name type="scientific">Lusitaniella coriacea LEGE 07157</name>
    <dbReference type="NCBI Taxonomy" id="945747"/>
    <lineage>
        <taxon>Bacteria</taxon>
        <taxon>Bacillati</taxon>
        <taxon>Cyanobacteriota</taxon>
        <taxon>Cyanophyceae</taxon>
        <taxon>Spirulinales</taxon>
        <taxon>Lusitaniellaceae</taxon>
        <taxon>Lusitaniella</taxon>
    </lineage>
</organism>
<gene>
    <name evidence="8" type="ORF">IQ249_15685</name>
</gene>
<comment type="similarity">
    <text evidence="1">Belongs to the peptidase U62 family.</text>
</comment>
<evidence type="ECO:0000256" key="4">
    <source>
        <dbReference type="ARBA" id="ARBA00023049"/>
    </source>
</evidence>
<dbReference type="EMBL" id="JADEWZ010000023">
    <property type="protein sequence ID" value="MBE9117340.1"/>
    <property type="molecule type" value="Genomic_DNA"/>
</dbReference>
<dbReference type="RefSeq" id="WP_194030420.1">
    <property type="nucleotide sequence ID" value="NZ_JADEWZ010000023.1"/>
</dbReference>
<dbReference type="InterPro" id="IPR045570">
    <property type="entry name" value="Metalloprtase-TldD/E_cen_dom"/>
</dbReference>
<dbReference type="GO" id="GO:0008237">
    <property type="term" value="F:metallopeptidase activity"/>
    <property type="evidence" value="ECO:0007669"/>
    <property type="project" value="UniProtKB-KW"/>
</dbReference>
<dbReference type="Gene3D" id="3.30.2290.10">
    <property type="entry name" value="PmbA/TldD superfamily"/>
    <property type="match status" value="1"/>
</dbReference>
<evidence type="ECO:0000259" key="6">
    <source>
        <dbReference type="Pfam" id="PF19289"/>
    </source>
</evidence>
<evidence type="ECO:0000256" key="3">
    <source>
        <dbReference type="ARBA" id="ARBA00022801"/>
    </source>
</evidence>
<dbReference type="InterPro" id="IPR002510">
    <property type="entry name" value="Metalloprtase-TldD/E_N"/>
</dbReference>
<evidence type="ECO:0000256" key="1">
    <source>
        <dbReference type="ARBA" id="ARBA00005836"/>
    </source>
</evidence>
<dbReference type="Pfam" id="PF01523">
    <property type="entry name" value="PmbA_TldD_1st"/>
    <property type="match status" value="1"/>
</dbReference>
<dbReference type="PANTHER" id="PTHR30624">
    <property type="entry name" value="UNCHARACTERIZED PROTEIN TLDD AND PMBA"/>
    <property type="match status" value="1"/>
</dbReference>
<dbReference type="SUPFAM" id="SSF111283">
    <property type="entry name" value="Putative modulator of DNA gyrase, PmbA/TldD"/>
    <property type="match status" value="1"/>
</dbReference>
<comment type="caution">
    <text evidence="8">The sequence shown here is derived from an EMBL/GenBank/DDBJ whole genome shotgun (WGS) entry which is preliminary data.</text>
</comment>
<keyword evidence="9" id="KW-1185">Reference proteome</keyword>
<dbReference type="InterPro" id="IPR051463">
    <property type="entry name" value="Peptidase_U62_metallo"/>
</dbReference>
<dbReference type="PANTHER" id="PTHR30624:SF0">
    <property type="entry name" value="METALLOPROTEASE SLR0863"/>
    <property type="match status" value="1"/>
</dbReference>
<dbReference type="Proteomes" id="UP000654482">
    <property type="component" value="Unassembled WGS sequence"/>
</dbReference>
<evidence type="ECO:0000313" key="9">
    <source>
        <dbReference type="Proteomes" id="UP000654482"/>
    </source>
</evidence>
<proteinExistence type="inferred from homology"/>
<dbReference type="InterPro" id="IPR025502">
    <property type="entry name" value="TldD"/>
</dbReference>
<reference evidence="8" key="1">
    <citation type="submission" date="2020-10" db="EMBL/GenBank/DDBJ databases">
        <authorList>
            <person name="Castelo-Branco R."/>
            <person name="Eusebio N."/>
            <person name="Adriana R."/>
            <person name="Vieira A."/>
            <person name="Brugerolle De Fraissinette N."/>
            <person name="Rezende De Castro R."/>
            <person name="Schneider M.P."/>
            <person name="Vasconcelos V."/>
            <person name="Leao P.N."/>
        </authorList>
    </citation>
    <scope>NUCLEOTIDE SEQUENCE</scope>
    <source>
        <strain evidence="8">LEGE 07157</strain>
    </source>
</reference>
<dbReference type="AlphaFoldDB" id="A0A8J7JC28"/>
<evidence type="ECO:0000259" key="5">
    <source>
        <dbReference type="Pfam" id="PF01523"/>
    </source>
</evidence>
<sequence length="465" mass="50599">MPDSFAQSKNLLIDAIARYRDCVDYLAIRLEESEGTNILLRGDKVETLSETIALGGQVRACHKGGWGFATFNKFSTLAERIEEAIAAARLVGDEETLLAAIDPVQKICQLSLTGTDPRLVPLPQKKELCDRYNDILLTTNPRIASSQVSYGDSTQHILLATSEGTLLEQSWVDMEMRFSAIARNGDIVQTGRETTGSRKAYEDLTQLDGKVRDTAERAVTALSLPPVTGNTYTVVIDPILTGLFVHEAFGHLSEADMTYENPDLLEVMSMGKRFGSKELQIFDGAAPTGHRGSYFYDDEGTPATTTQLIEDGVLVGRLHSRETAGKLGEKPTGNARCLNYHYPPIVRMTNTWIARGTTPVKDLTAEIKEGVYAQNWLGGMTNGEMFTFSAGEAWMIRNGKLAEPVRDVTLSGNVFKTLANIEAIGNDFYWDESGGCGKSGQSGLPVGCGGPSLRIRDVVVGGEAK</sequence>
<name>A0A8J7JC28_9CYAN</name>
<feature type="domain" description="Metalloprotease TldD/E C-terminal" evidence="6">
    <location>
        <begin position="231"/>
        <end position="462"/>
    </location>
</feature>
<accession>A0A8J7JC28</accession>
<keyword evidence="2" id="KW-0645">Protease</keyword>
<keyword evidence="4" id="KW-0482">Metalloprotease</keyword>